<accession>A0A538SH42</accession>
<evidence type="ECO:0000313" key="5">
    <source>
        <dbReference type="EMBL" id="TMQ50680.1"/>
    </source>
</evidence>
<name>A0A538SH42_UNCEI</name>
<comment type="similarity">
    <text evidence="1 3">Belongs to the glycosyl hydrolase 57 family.</text>
</comment>
<evidence type="ECO:0000256" key="2">
    <source>
        <dbReference type="ARBA" id="ARBA00023277"/>
    </source>
</evidence>
<evidence type="ECO:0000259" key="4">
    <source>
        <dbReference type="Pfam" id="PF03065"/>
    </source>
</evidence>
<dbReference type="AlphaFoldDB" id="A0A538SH42"/>
<dbReference type="PANTHER" id="PTHR36306">
    <property type="entry name" value="ALPHA-AMYLASE-RELATED-RELATED"/>
    <property type="match status" value="1"/>
</dbReference>
<dbReference type="InterPro" id="IPR052046">
    <property type="entry name" value="GH57_Enzymes"/>
</dbReference>
<organism evidence="5 6">
    <name type="scientific">Eiseniibacteriota bacterium</name>
    <dbReference type="NCBI Taxonomy" id="2212470"/>
    <lineage>
        <taxon>Bacteria</taxon>
        <taxon>Candidatus Eiseniibacteriota</taxon>
    </lineage>
</organism>
<dbReference type="PANTHER" id="PTHR36306:SF1">
    <property type="entry name" value="ALPHA-AMYLASE-RELATED"/>
    <property type="match status" value="1"/>
</dbReference>
<dbReference type="Pfam" id="PF03065">
    <property type="entry name" value="Glyco_hydro_57"/>
    <property type="match status" value="1"/>
</dbReference>
<dbReference type="InterPro" id="IPR011330">
    <property type="entry name" value="Glyco_hydro/deAcase_b/a-brl"/>
</dbReference>
<feature type="domain" description="Glycoside hydrolase family 57 N-terminal" evidence="4">
    <location>
        <begin position="8"/>
        <end position="431"/>
    </location>
</feature>
<proteinExistence type="inferred from homology"/>
<evidence type="ECO:0000313" key="6">
    <source>
        <dbReference type="Proteomes" id="UP000316292"/>
    </source>
</evidence>
<keyword evidence="2 3" id="KW-0119">Carbohydrate metabolism</keyword>
<dbReference type="CDD" id="cd10796">
    <property type="entry name" value="GH57N_APU"/>
    <property type="match status" value="1"/>
</dbReference>
<evidence type="ECO:0000256" key="3">
    <source>
        <dbReference type="RuleBase" id="RU361196"/>
    </source>
</evidence>
<dbReference type="EMBL" id="VBOR01000030">
    <property type="protein sequence ID" value="TMQ50680.1"/>
    <property type="molecule type" value="Genomic_DNA"/>
</dbReference>
<dbReference type="GO" id="GO:0005975">
    <property type="term" value="P:carbohydrate metabolic process"/>
    <property type="evidence" value="ECO:0007669"/>
    <property type="project" value="InterPro"/>
</dbReference>
<protein>
    <recommendedName>
        <fullName evidence="4">Glycoside hydrolase family 57 N-terminal domain-containing protein</fullName>
    </recommendedName>
</protein>
<gene>
    <name evidence="5" type="ORF">E6K71_02170</name>
</gene>
<reference evidence="5 6" key="1">
    <citation type="journal article" date="2019" name="Nat. Microbiol.">
        <title>Mediterranean grassland soil C-N compound turnover is dependent on rainfall and depth, and is mediated by genomically divergent microorganisms.</title>
        <authorList>
            <person name="Diamond S."/>
            <person name="Andeer P.F."/>
            <person name="Li Z."/>
            <person name="Crits-Christoph A."/>
            <person name="Burstein D."/>
            <person name="Anantharaman K."/>
            <person name="Lane K.R."/>
            <person name="Thomas B.C."/>
            <person name="Pan C."/>
            <person name="Northen T.R."/>
            <person name="Banfield J.F."/>
        </authorList>
    </citation>
    <scope>NUCLEOTIDE SEQUENCE [LARGE SCALE GENOMIC DNA]</scope>
    <source>
        <strain evidence="5">WS_1</strain>
    </source>
</reference>
<dbReference type="GO" id="GO:0003824">
    <property type="term" value="F:catalytic activity"/>
    <property type="evidence" value="ECO:0007669"/>
    <property type="project" value="InterPro"/>
</dbReference>
<comment type="caution">
    <text evidence="5">The sequence shown here is derived from an EMBL/GenBank/DDBJ whole genome shotgun (WGS) entry which is preliminary data.</text>
</comment>
<sequence length="722" mass="80850">MADSVLLALVWHMHQPSYRDALTGRVLLPWTRLHATKDYGDMVSVLRRHPRVHATFNLTPVLLDQLEAIASGESDTFLDLARTRAEELTPEEQRFLSRHFFSVNPARMLEPYPRYRELRTRAAAVIGGPRLPREQPLTPEEIRDLQTWFHLVWVDPEYRDQEPIRSLFKKGRGFTEEEKRSLLDWGVALASRVVEVYRDAMGSGQIEISTSAYHHPILPLLVTTDAPREVSPTIALPQPSYSAPEDAAAQLSRASASHALRFGAPPRGTWPPEGSVSQQALTLVREAGFSWCASDETVLARALGRSEPGGDGWAAALCRPYRVETGKGAISILFRERPLSDRIGFLYAAWEPERAAEDFVTRVREYGARARREGRNDPVVTVILDGENCWESYQDDGRPFLEALYRRLEEGNGVEAVTVGEALERVPPSDTLPHVPVGSWIAPDLSVWVGHAEKNRAWSEIRRLRERFQEADRSGSAAPARLKNAYEEILLAEASDWFWWYGDDHQSAHKDEFDALFRSHLIRGYNLLGLPAPATVRRSLRGAAPYSEDVEHVPYITPTVDGRDTHFYEWRNAELFDAISVQGADHKSTLFMRRVLFGLNVRDLFVRVDGLSTATGGSRAVRLRFTEPLRAEARIPLELGSRGALAWTGEGASAGDAGEYAIGRVIEIRAPLARLGAGPGALLRWRVELEDGGEIAEVIPRTGELTTPTLEPDFEARNWSAT</sequence>
<dbReference type="Gene3D" id="3.20.110.10">
    <property type="entry name" value="Glycoside hydrolase 38, N terminal domain"/>
    <property type="match status" value="2"/>
</dbReference>
<dbReference type="InterPro" id="IPR027291">
    <property type="entry name" value="Glyco_hydro_38_N_sf"/>
</dbReference>
<dbReference type="InterPro" id="IPR004300">
    <property type="entry name" value="Glyco_hydro_57_N"/>
</dbReference>
<dbReference type="Proteomes" id="UP000316292">
    <property type="component" value="Unassembled WGS sequence"/>
</dbReference>
<evidence type="ECO:0000256" key="1">
    <source>
        <dbReference type="ARBA" id="ARBA00006821"/>
    </source>
</evidence>
<dbReference type="SUPFAM" id="SSF88713">
    <property type="entry name" value="Glycoside hydrolase/deacetylase"/>
    <property type="match status" value="1"/>
</dbReference>